<dbReference type="Proteomes" id="UP000703269">
    <property type="component" value="Unassembled WGS sequence"/>
</dbReference>
<feature type="compositionally biased region" description="Basic and acidic residues" evidence="1">
    <location>
        <begin position="8"/>
        <end position="23"/>
    </location>
</feature>
<keyword evidence="3" id="KW-1185">Reference proteome</keyword>
<evidence type="ECO:0000313" key="3">
    <source>
        <dbReference type="Proteomes" id="UP000703269"/>
    </source>
</evidence>
<sequence>MGIPASQPRRERERAPHNDTDRLEQTLPCELHPRLLPRCVGLLSSLHRVDYWMGHCPYDAGILCLVVERGGVRGRRLAESPPFPDPVFCHTYRNTSCGVPLARSTLIVPPTRLVTWLECYAGALELNIWTASAAPLTLGTGRLNGAFSAFAVLILSC</sequence>
<reference evidence="2 3" key="1">
    <citation type="submission" date="2021-08" db="EMBL/GenBank/DDBJ databases">
        <title>Draft Genome Sequence of Phanerochaete sordida strain YK-624.</title>
        <authorList>
            <person name="Mori T."/>
            <person name="Dohra H."/>
            <person name="Suzuki T."/>
            <person name="Kawagishi H."/>
            <person name="Hirai H."/>
        </authorList>
    </citation>
    <scope>NUCLEOTIDE SEQUENCE [LARGE SCALE GENOMIC DNA]</scope>
    <source>
        <strain evidence="2 3">YK-624</strain>
    </source>
</reference>
<comment type="caution">
    <text evidence="2">The sequence shown here is derived from an EMBL/GenBank/DDBJ whole genome shotgun (WGS) entry which is preliminary data.</text>
</comment>
<dbReference type="EMBL" id="BPQB01000012">
    <property type="protein sequence ID" value="GJE89344.1"/>
    <property type="molecule type" value="Genomic_DNA"/>
</dbReference>
<proteinExistence type="predicted"/>
<dbReference type="AlphaFoldDB" id="A0A9P3G8I1"/>
<protein>
    <submittedName>
        <fullName evidence="2">Uncharacterized protein</fullName>
    </submittedName>
</protein>
<name>A0A9P3G8I1_9APHY</name>
<accession>A0A9P3G8I1</accession>
<gene>
    <name evidence="2" type="ORF">PsYK624_054430</name>
</gene>
<evidence type="ECO:0000313" key="2">
    <source>
        <dbReference type="EMBL" id="GJE89344.1"/>
    </source>
</evidence>
<evidence type="ECO:0000256" key="1">
    <source>
        <dbReference type="SAM" id="MobiDB-lite"/>
    </source>
</evidence>
<organism evidence="2 3">
    <name type="scientific">Phanerochaete sordida</name>
    <dbReference type="NCBI Taxonomy" id="48140"/>
    <lineage>
        <taxon>Eukaryota</taxon>
        <taxon>Fungi</taxon>
        <taxon>Dikarya</taxon>
        <taxon>Basidiomycota</taxon>
        <taxon>Agaricomycotina</taxon>
        <taxon>Agaricomycetes</taxon>
        <taxon>Polyporales</taxon>
        <taxon>Phanerochaetaceae</taxon>
        <taxon>Phanerochaete</taxon>
    </lineage>
</organism>
<feature type="region of interest" description="Disordered" evidence="1">
    <location>
        <begin position="1"/>
        <end position="23"/>
    </location>
</feature>